<keyword evidence="2" id="KW-1185">Reference proteome</keyword>
<evidence type="ECO:0000313" key="1">
    <source>
        <dbReference type="EMBL" id="CAI2199074.1"/>
    </source>
</evidence>
<dbReference type="EMBL" id="CAMKVN010020214">
    <property type="protein sequence ID" value="CAI2199074.1"/>
    <property type="molecule type" value="Genomic_DNA"/>
</dbReference>
<gene>
    <name evidence="1" type="ORF">FWILDA_LOCUS18891</name>
</gene>
<evidence type="ECO:0000313" key="2">
    <source>
        <dbReference type="Proteomes" id="UP001153678"/>
    </source>
</evidence>
<dbReference type="AlphaFoldDB" id="A0A9W4X6S7"/>
<feature type="non-terminal residue" evidence="1">
    <location>
        <position position="1"/>
    </location>
</feature>
<sequence>FTDMIAKVTGVFIFKGCLFLRFYGNDSKIDTEYLEELFKNFIFCFAKDFEQ</sequence>
<name>A0A9W4X6S7_9GLOM</name>
<reference evidence="1" key="1">
    <citation type="submission" date="2022-08" db="EMBL/GenBank/DDBJ databases">
        <authorList>
            <person name="Kallberg Y."/>
            <person name="Tangrot J."/>
            <person name="Rosling A."/>
        </authorList>
    </citation>
    <scope>NUCLEOTIDE SEQUENCE</scope>
    <source>
        <strain evidence="1">Wild A</strain>
    </source>
</reference>
<accession>A0A9W4X6S7</accession>
<proteinExistence type="predicted"/>
<dbReference type="Proteomes" id="UP001153678">
    <property type="component" value="Unassembled WGS sequence"/>
</dbReference>
<comment type="caution">
    <text evidence="1">The sequence shown here is derived from an EMBL/GenBank/DDBJ whole genome shotgun (WGS) entry which is preliminary data.</text>
</comment>
<organism evidence="1 2">
    <name type="scientific">Funneliformis geosporum</name>
    <dbReference type="NCBI Taxonomy" id="1117311"/>
    <lineage>
        <taxon>Eukaryota</taxon>
        <taxon>Fungi</taxon>
        <taxon>Fungi incertae sedis</taxon>
        <taxon>Mucoromycota</taxon>
        <taxon>Glomeromycotina</taxon>
        <taxon>Glomeromycetes</taxon>
        <taxon>Glomerales</taxon>
        <taxon>Glomeraceae</taxon>
        <taxon>Funneliformis</taxon>
    </lineage>
</organism>
<feature type="non-terminal residue" evidence="1">
    <location>
        <position position="51"/>
    </location>
</feature>
<protein>
    <submittedName>
        <fullName evidence="1">15243_t:CDS:1</fullName>
    </submittedName>
</protein>